<feature type="compositionally biased region" description="Polar residues" evidence="7">
    <location>
        <begin position="1446"/>
        <end position="1466"/>
    </location>
</feature>
<feature type="region of interest" description="Disordered" evidence="7">
    <location>
        <begin position="1129"/>
        <end position="1159"/>
    </location>
</feature>
<dbReference type="EMBL" id="NKHZ01000010">
    <property type="protein sequence ID" value="PNS21741.1"/>
    <property type="molecule type" value="Genomic_DNA"/>
</dbReference>
<dbReference type="GO" id="GO:0005634">
    <property type="term" value="C:nucleus"/>
    <property type="evidence" value="ECO:0007669"/>
    <property type="project" value="UniProtKB-SubCell"/>
</dbReference>
<feature type="region of interest" description="Disordered" evidence="7">
    <location>
        <begin position="1"/>
        <end position="23"/>
    </location>
</feature>
<keyword evidence="3" id="KW-0158">Chromosome</keyword>
<name>A0A2K1R375_9PEZI</name>
<comment type="caution">
    <text evidence="9">The sequence shown here is derived from an EMBL/GenBank/DDBJ whole genome shotgun (WGS) entry which is preliminary data.</text>
</comment>
<feature type="compositionally biased region" description="Polar residues" evidence="7">
    <location>
        <begin position="1597"/>
        <end position="1606"/>
    </location>
</feature>
<evidence type="ECO:0000256" key="5">
    <source>
        <dbReference type="ARBA" id="ARBA00023242"/>
    </source>
</evidence>
<keyword evidence="5" id="KW-0539">Nucleus</keyword>
<sequence>MTLAAPGVFERARPPTPPRDHTADIDEALDFLNVEHSLDKPSSAYTCGVPGIETPPKSSPTSTSNQSLRHSKKVGFKSYTLQHEGPSPKKDTAALRPLPQTREAKPLRSILKSNILSTPTPEECSSPLPGYFSPREPVSIPKMLASVVQALGSQDVLSRLDGYMTLNNALKAHDDFPAVSDLREQVPRIAQYVLRDLRGEANSPQSKNINTQALNLTNVLFTIPGLAAEVPGDVRNALLDLALQAMAQDPANKATTNRFLYLLATTEFKARGLTQQKADLLITQLEDIHVRISGNSVVAARLAVYQRLMLQIPTTMLHRLPNWIDHVFHGCLSSNEDICKRAIQCGMDAGLILGTHLSATKCIMDLFSVKIEGGGSFGDYFTARLTDMAGNKKQSVYVPQIWSVIIMFFRNKKSHLSHWRLCKSLLLVVQRCLNSGDQQIKFQALIAWNRLAFVTALDTVTIEPPDQLIRMLNVPFAAALGQKSGTDKAGSGSRKTALAGYANLLYYALQPTQSFDRIDLFWGEYVQEMIPRMLKLGGTEGRFANRILRSLFSGVARAWSPDRALAAAPVEPDELSRLDPQWLRSRLSTVLTTLEAHFGATLCVPHGRGEQYEPWWNSLMAGVAAASAQEIRTSMETREALAHLMNFFARVWAMAQRWLKGEAPQGFISRFGDMLLTAMHAFGPVTFLEENLAIGTSHKAEPAPTPSNRTSKHHHLQSPFLFLWRLIATPHAALDDVGAIGSLAQALTDAVFANNAPLMTQMILLRSCMQVLEQSQASNSLNPLEASLANILLSSSSSAINSGDSTGDAQIRHSHLAKVSLALIRSGLSVIGTDKLSTAWSITFDAISRHLSNASGGAGVNFGILEPLATSLLHDVASTPQSRLIELSTLLLSRWTWVSSRQQLERSWKLLEGISLDPSRRQTLLDKKPDVLGLANVACGHLTESNELEPSSATAFLQSLRLCLENCPSHLLLPSLLQLVHMKDLIRDSHAASRDAASVRKLWQSTLSSLRALQLDNESLVQLESLLDAGFTSRHRSIVNETIIFWNATYGQQMGVEYPAGLAAVLIEVSKYVDIDLPNISSSSLLGNDLAIDLPAFAEGVISSQEEFEEFEDHLDSPRKMVLNDTSVASLHRRTPSRTKLPAPPNRTPQSAVMPPPRLRHDNSQIEFVNVENLPSELTEDGTQGLTDHQKEVRERQQDEAHRVFPQFSSSPVPPSASKDIIRDRIAHVTQQRAMGARLRTPEIEVDEQGPMDAFLGSSPSQRSAQRAQTRSSQLNVEPVKFVPNATEDVLGDIPSSPPELAEEYETAHNDEVAFSDVALRTEGQQDPRAEAIDARNVDPVLEANETDDNDFANNKPELKDKLASSQSPMMVASNQDEGEASYLPSSPILHDQALQDVIKANLIQSVSNPAGSTAQETGDEVQIEVDATRIEDSFIGASDAGTTLVEPQNNGQTQMKMQEPANTPPRTRKRRISEPQSSSPGKRLKKESPIKKLFTWLGGQKDGVSDESDMEDCIVVASQPEPKTPIIEMGPVRPASQPSTASQPARRGRGRPRKTPLSAQSPVAQSPGSQRASGSKLKRKASALSQTSMPEEEDNSNTTSVTSSPRKTRRQTKAQDATSTPAVTTPTDDVAVLVSPRPTKEFEQGSNISGAVQATPDQHDEGDGDHITPERQLREEAAAAARANERVILSPKSIIGRLKDILVDVKEMGKKFVLGSQEERELNGMLFELGGEVHAAGKRQ</sequence>
<evidence type="ECO:0000256" key="3">
    <source>
        <dbReference type="ARBA" id="ARBA00022454"/>
    </source>
</evidence>
<evidence type="ECO:0000256" key="1">
    <source>
        <dbReference type="ARBA" id="ARBA00004123"/>
    </source>
</evidence>
<evidence type="ECO:0000313" key="9">
    <source>
        <dbReference type="EMBL" id="PNS21741.1"/>
    </source>
</evidence>
<evidence type="ECO:0000256" key="7">
    <source>
        <dbReference type="SAM" id="MobiDB-lite"/>
    </source>
</evidence>
<keyword evidence="10" id="KW-1185">Reference proteome</keyword>
<feature type="region of interest" description="Disordered" evidence="7">
    <location>
        <begin position="1436"/>
        <end position="1668"/>
    </location>
</feature>
<dbReference type="SUPFAM" id="SSF48371">
    <property type="entry name" value="ARM repeat"/>
    <property type="match status" value="1"/>
</dbReference>
<proteinExistence type="predicted"/>
<gene>
    <name evidence="9" type="ORF">CAC42_1595</name>
</gene>
<accession>A0A2K1R375</accession>
<feature type="region of interest" description="Disordered" evidence="7">
    <location>
        <begin position="1251"/>
        <end position="1278"/>
    </location>
</feature>
<dbReference type="InParanoid" id="A0A2K1R375"/>
<dbReference type="InterPro" id="IPR016024">
    <property type="entry name" value="ARM-type_fold"/>
</dbReference>
<dbReference type="Proteomes" id="UP000243797">
    <property type="component" value="Unassembled WGS sequence"/>
</dbReference>
<feature type="compositionally biased region" description="Low complexity" evidence="7">
    <location>
        <begin position="1258"/>
        <end position="1274"/>
    </location>
</feature>
<dbReference type="PANTHER" id="PTHR22928">
    <property type="entry name" value="TELOMERE-ASSOCIATED PROTEIN RIF1"/>
    <property type="match status" value="1"/>
</dbReference>
<dbReference type="InterPro" id="IPR022031">
    <property type="entry name" value="Rif1_N"/>
</dbReference>
<feature type="compositionally biased region" description="Polar residues" evidence="7">
    <location>
        <begin position="1615"/>
        <end position="1628"/>
    </location>
</feature>
<feature type="region of interest" description="Disordered" evidence="7">
    <location>
        <begin position="40"/>
        <end position="104"/>
    </location>
</feature>
<feature type="compositionally biased region" description="Polar residues" evidence="7">
    <location>
        <begin position="1364"/>
        <end position="1375"/>
    </location>
</feature>
<evidence type="ECO:0000256" key="4">
    <source>
        <dbReference type="ARBA" id="ARBA00022895"/>
    </source>
</evidence>
<feature type="compositionally biased region" description="Low complexity" evidence="7">
    <location>
        <begin position="54"/>
        <end position="64"/>
    </location>
</feature>
<dbReference type="OrthoDB" id="1659429at2759"/>
<evidence type="ECO:0000256" key="2">
    <source>
        <dbReference type="ARBA" id="ARBA00004574"/>
    </source>
</evidence>
<reference evidence="9 10" key="1">
    <citation type="submission" date="2017-06" db="EMBL/GenBank/DDBJ databases">
        <title>Draft genome sequence of a variant of Elsinoe murrayae.</title>
        <authorList>
            <person name="Cheng Q."/>
        </authorList>
    </citation>
    <scope>NUCLEOTIDE SEQUENCE [LARGE SCALE GENOMIC DNA]</scope>
    <source>
        <strain evidence="9 10">CQ-2017a</strain>
    </source>
</reference>
<keyword evidence="4" id="KW-0779">Telomere</keyword>
<evidence type="ECO:0000313" key="10">
    <source>
        <dbReference type="Proteomes" id="UP000243797"/>
    </source>
</evidence>
<dbReference type="Pfam" id="PF12231">
    <property type="entry name" value="Rif1_N"/>
    <property type="match status" value="1"/>
</dbReference>
<feature type="domain" description="Telomere-associated protein Rif1 N-terminal" evidence="8">
    <location>
        <begin position="153"/>
        <end position="526"/>
    </location>
</feature>
<feature type="compositionally biased region" description="Polar residues" evidence="7">
    <location>
        <begin position="1558"/>
        <end position="1574"/>
    </location>
</feature>
<dbReference type="GO" id="GO:0140445">
    <property type="term" value="C:chromosome, telomeric repeat region"/>
    <property type="evidence" value="ECO:0007669"/>
    <property type="project" value="TreeGrafter"/>
</dbReference>
<dbReference type="GO" id="GO:0000723">
    <property type="term" value="P:telomere maintenance"/>
    <property type="evidence" value="ECO:0007669"/>
    <property type="project" value="TreeGrafter"/>
</dbReference>
<keyword evidence="6" id="KW-0131">Cell cycle</keyword>
<organism evidence="9 10">
    <name type="scientific">Sphaceloma murrayae</name>
    <dbReference type="NCBI Taxonomy" id="2082308"/>
    <lineage>
        <taxon>Eukaryota</taxon>
        <taxon>Fungi</taxon>
        <taxon>Dikarya</taxon>
        <taxon>Ascomycota</taxon>
        <taxon>Pezizomycotina</taxon>
        <taxon>Dothideomycetes</taxon>
        <taxon>Dothideomycetidae</taxon>
        <taxon>Myriangiales</taxon>
        <taxon>Elsinoaceae</taxon>
        <taxon>Sphaceloma</taxon>
    </lineage>
</organism>
<dbReference type="PANTHER" id="PTHR22928:SF3">
    <property type="entry name" value="TELOMERE-ASSOCIATED PROTEIN RIF1"/>
    <property type="match status" value="1"/>
</dbReference>
<evidence type="ECO:0000256" key="6">
    <source>
        <dbReference type="ARBA" id="ARBA00023306"/>
    </source>
</evidence>
<feature type="compositionally biased region" description="Polar residues" evidence="7">
    <location>
        <begin position="1645"/>
        <end position="1657"/>
    </location>
</feature>
<feature type="region of interest" description="Disordered" evidence="7">
    <location>
        <begin position="1344"/>
        <end position="1375"/>
    </location>
</feature>
<protein>
    <recommendedName>
        <fullName evidence="8">Telomere-associated protein Rif1 N-terminal domain-containing protein</fullName>
    </recommendedName>
</protein>
<comment type="subcellular location">
    <subcellularLocation>
        <location evidence="2">Chromosome</location>
        <location evidence="2">Telomere</location>
    </subcellularLocation>
    <subcellularLocation>
        <location evidence="1">Nucleus</location>
    </subcellularLocation>
</comment>
<feature type="compositionally biased region" description="Basic and acidic residues" evidence="7">
    <location>
        <begin position="10"/>
        <end position="23"/>
    </location>
</feature>
<feature type="compositionally biased region" description="Basic and acidic residues" evidence="7">
    <location>
        <begin position="1658"/>
        <end position="1668"/>
    </location>
</feature>
<evidence type="ECO:0000259" key="8">
    <source>
        <dbReference type="Pfam" id="PF12231"/>
    </source>
</evidence>
<dbReference type="STRING" id="2082308.A0A2K1R375"/>